<evidence type="ECO:0000256" key="4">
    <source>
        <dbReference type="ARBA" id="ARBA00022729"/>
    </source>
</evidence>
<dbReference type="SUPFAM" id="SSF57501">
    <property type="entry name" value="Cystine-knot cytokines"/>
    <property type="match status" value="1"/>
</dbReference>
<accession>A0A6A4T6R3</accession>
<protein>
    <recommendedName>
        <fullName evidence="8">Interleukin-17C</fullName>
    </recommendedName>
</protein>
<comment type="similarity">
    <text evidence="2">Belongs to the IL-17 family.</text>
</comment>
<dbReference type="Pfam" id="PF06083">
    <property type="entry name" value="IL17"/>
    <property type="match status" value="1"/>
</dbReference>
<gene>
    <name evidence="6" type="ORF">F2P81_006753</name>
</gene>
<reference evidence="6 7" key="1">
    <citation type="submission" date="2019-06" db="EMBL/GenBank/DDBJ databases">
        <title>Draft genomes of female and male turbot (Scophthalmus maximus).</title>
        <authorList>
            <person name="Xu H."/>
            <person name="Xu X.-W."/>
            <person name="Shao C."/>
            <person name="Chen S."/>
        </authorList>
    </citation>
    <scope>NUCLEOTIDE SEQUENCE [LARGE SCALE GENOMIC DNA]</scope>
    <source>
        <strain evidence="6">Ysfricsl-2016a</strain>
        <tissue evidence="6">Blood</tissue>
    </source>
</reference>
<dbReference type="EMBL" id="VEVO01000006">
    <property type="protein sequence ID" value="KAF0040855.1"/>
    <property type="molecule type" value="Genomic_DNA"/>
</dbReference>
<evidence type="ECO:0000256" key="5">
    <source>
        <dbReference type="SAM" id="MobiDB-lite"/>
    </source>
</evidence>
<feature type="compositionally biased region" description="Low complexity" evidence="5">
    <location>
        <begin position="27"/>
        <end position="38"/>
    </location>
</feature>
<dbReference type="Proteomes" id="UP000438429">
    <property type="component" value="Unassembled WGS sequence"/>
</dbReference>
<dbReference type="AlphaFoldDB" id="A0A6A4T6R3"/>
<proteinExistence type="inferred from homology"/>
<evidence type="ECO:0000256" key="3">
    <source>
        <dbReference type="ARBA" id="ARBA00022525"/>
    </source>
</evidence>
<dbReference type="GO" id="GO:0005125">
    <property type="term" value="F:cytokine activity"/>
    <property type="evidence" value="ECO:0007669"/>
    <property type="project" value="InterPro"/>
</dbReference>
<evidence type="ECO:0000313" key="7">
    <source>
        <dbReference type="Proteomes" id="UP000438429"/>
    </source>
</evidence>
<dbReference type="GO" id="GO:0005576">
    <property type="term" value="C:extracellular region"/>
    <property type="evidence" value="ECO:0007669"/>
    <property type="project" value="UniProtKB-SubCell"/>
</dbReference>
<comment type="subcellular location">
    <subcellularLocation>
        <location evidence="1">Secreted</location>
    </subcellularLocation>
</comment>
<comment type="caution">
    <text evidence="6">The sequence shown here is derived from an EMBL/GenBank/DDBJ whole genome shotgun (WGS) entry which is preliminary data.</text>
</comment>
<evidence type="ECO:0000313" key="6">
    <source>
        <dbReference type="EMBL" id="KAF0040855.1"/>
    </source>
</evidence>
<organism evidence="6 7">
    <name type="scientific">Scophthalmus maximus</name>
    <name type="common">Turbot</name>
    <name type="synonym">Psetta maxima</name>
    <dbReference type="NCBI Taxonomy" id="52904"/>
    <lineage>
        <taxon>Eukaryota</taxon>
        <taxon>Metazoa</taxon>
        <taxon>Chordata</taxon>
        <taxon>Craniata</taxon>
        <taxon>Vertebrata</taxon>
        <taxon>Euteleostomi</taxon>
        <taxon>Actinopterygii</taxon>
        <taxon>Neopterygii</taxon>
        <taxon>Teleostei</taxon>
        <taxon>Neoteleostei</taxon>
        <taxon>Acanthomorphata</taxon>
        <taxon>Carangaria</taxon>
        <taxon>Pleuronectiformes</taxon>
        <taxon>Pleuronectoidei</taxon>
        <taxon>Scophthalmidae</taxon>
        <taxon>Scophthalmus</taxon>
    </lineage>
</organism>
<keyword evidence="4" id="KW-0732">Signal</keyword>
<dbReference type="Gene3D" id="2.10.90.10">
    <property type="entry name" value="Cystine-knot cytokines"/>
    <property type="match status" value="1"/>
</dbReference>
<sequence length="272" mass="30135">MHRCFSERELQDAAEKRLRSHYPQPAEPSAAAASASASSPASCPVELYRHQPPQQVSDRSASPWRYVLRTNKDHFPSTYAEAQCLCSGCILVQGNNPPTESHDYVSVPIRQSRVFLRRELCSDGEQYHLKPVTVDVVVGCTCARDLLDLLDPPGPAGPTGTCWTHQDLQNLSDPPGPVGPTGTCRTHRDLLDPPGPVGPTGTCHYTTLVLYFIYYVFIYLNPVLWKRPNSEGWTSCRVIGGPTSCKFCKLGVFDLALVFSYQRTRRGKVSIV</sequence>
<name>A0A6A4T6R3_SCOMX</name>
<dbReference type="InterPro" id="IPR029034">
    <property type="entry name" value="Cystine-knot_cytokine"/>
</dbReference>
<keyword evidence="3" id="KW-0964">Secreted</keyword>
<evidence type="ECO:0000256" key="2">
    <source>
        <dbReference type="ARBA" id="ARBA00007236"/>
    </source>
</evidence>
<evidence type="ECO:0008006" key="8">
    <source>
        <dbReference type="Google" id="ProtNLM"/>
    </source>
</evidence>
<dbReference type="InterPro" id="IPR010345">
    <property type="entry name" value="IL-17_fam"/>
</dbReference>
<feature type="region of interest" description="Disordered" evidence="5">
    <location>
        <begin position="14"/>
        <end position="38"/>
    </location>
</feature>
<evidence type="ECO:0000256" key="1">
    <source>
        <dbReference type="ARBA" id="ARBA00004613"/>
    </source>
</evidence>